<dbReference type="PANTHER" id="PTHR43255:SF1">
    <property type="entry name" value="IRON-SULFUR-BINDING OXIDOREDUCTASE FADF-RELATED"/>
    <property type="match status" value="1"/>
</dbReference>
<dbReference type="PANTHER" id="PTHR43255">
    <property type="entry name" value="IRON-SULFUR-BINDING OXIDOREDUCTASE FADF-RELATED-RELATED"/>
    <property type="match status" value="1"/>
</dbReference>
<feature type="transmembrane region" description="Helical" evidence="7">
    <location>
        <begin position="136"/>
        <end position="152"/>
    </location>
</feature>
<evidence type="ECO:0000256" key="2">
    <source>
        <dbReference type="ARBA" id="ARBA00022723"/>
    </source>
</evidence>
<dbReference type="FunFam" id="1.10.1060.10:FF:000014">
    <property type="entry name" value="DgcB, Dimethylglycine catabolism"/>
    <property type="match status" value="1"/>
</dbReference>
<dbReference type="GO" id="GO:0051539">
    <property type="term" value="F:4 iron, 4 sulfur cluster binding"/>
    <property type="evidence" value="ECO:0007669"/>
    <property type="project" value="UniProtKB-KW"/>
</dbReference>
<keyword evidence="7" id="KW-0472">Membrane</keyword>
<evidence type="ECO:0000313" key="10">
    <source>
        <dbReference type="Proteomes" id="UP000509702"/>
    </source>
</evidence>
<gene>
    <name evidence="9" type="ORF">HUE56_08850</name>
</gene>
<dbReference type="Pfam" id="PF11982">
    <property type="entry name" value="DUF3483"/>
    <property type="match status" value="1"/>
</dbReference>
<keyword evidence="3" id="KW-0560">Oxidoreductase</keyword>
<keyword evidence="5" id="KW-0411">Iron-sulfur</keyword>
<keyword evidence="10" id="KW-1185">Reference proteome</keyword>
<keyword evidence="2" id="KW-0479">Metal-binding</keyword>
<dbReference type="KEGG" id="aoz:HUE56_08850"/>
<proteinExistence type="predicted"/>
<feature type="transmembrane region" description="Helical" evidence="7">
    <location>
        <begin position="97"/>
        <end position="116"/>
    </location>
</feature>
<dbReference type="InterPro" id="IPR021872">
    <property type="entry name" value="Csal_0991-like_N"/>
</dbReference>
<dbReference type="InterPro" id="IPR017900">
    <property type="entry name" value="4Fe4S_Fe_S_CS"/>
</dbReference>
<evidence type="ECO:0000256" key="3">
    <source>
        <dbReference type="ARBA" id="ARBA00023002"/>
    </source>
</evidence>
<evidence type="ECO:0000259" key="8">
    <source>
        <dbReference type="PROSITE" id="PS51379"/>
    </source>
</evidence>
<dbReference type="GO" id="GO:0046872">
    <property type="term" value="F:metal ion binding"/>
    <property type="evidence" value="ECO:0007669"/>
    <property type="project" value="UniProtKB-KW"/>
</dbReference>
<dbReference type="Proteomes" id="UP000509702">
    <property type="component" value="Plasmid unnamed4"/>
</dbReference>
<feature type="domain" description="4Fe-4S ferredoxin-type" evidence="8">
    <location>
        <begin position="246"/>
        <end position="275"/>
    </location>
</feature>
<dbReference type="Gene3D" id="1.10.1060.10">
    <property type="entry name" value="Alpha-helical ferredoxin"/>
    <property type="match status" value="1"/>
</dbReference>
<sequence>MIATALTTVVLAVLAIGAALAAWQSRRWLAGRPAAVGVVAGLRALPGRYLVDVHHVVGRTPFNARFHALVAGGFLAAVVLLVAMGVAIAGSWAGSRIVWLLLAVVLAAMLAGALMVRHRRRVLRPRELSQGRFARLPLSLLGFSGCLLVVALDQSLGGVMPEALALILVAIAGLAMADLVWGVWKGPLKHAVHGALHLAFHPRPARFHDGRGRDTGLKPLPLAPSEDAGTVEPGTLGVERPVDFAWNRLLGFDACVQCGRCETACPAYAAGLPLNPKKLVQDLVVAMDAEASDAAYAGNPHPGRSVGKAHGGAALPLIGPDAMIHPDTLWSCTTCRACVQECPMMIEHVDAVVDLRRFQTLELGATPGKAAVMLEELRATDNPGGRALSRRWDWAADLSLPRLPAGGSCDTLLWVGDGAFDLRVQRSLRALVVLLRRAGVDFAVLGDDELDCGDVARRLGDEATFQSLATRNVATLNARRFTRIVTADPHVLHTLRNEYPAFGGSWTVVHHTALLLELITTGALTVTKPVGRSVTFHDPCYLGRYNGEIEAPRALLDAIGVERREMLRSGLRSSCCGGGGGAPLTDVSGERRIPDVRMEHVRETGASLVAVACPNCALMLEGVVGPRPEVAEIAELVLAATETAR</sequence>
<dbReference type="RefSeq" id="WP_149199799.1">
    <property type="nucleotide sequence ID" value="NZ_BSOV01000013.1"/>
</dbReference>
<feature type="transmembrane region" description="Helical" evidence="7">
    <location>
        <begin position="164"/>
        <end position="184"/>
    </location>
</feature>
<dbReference type="Pfam" id="PF13187">
    <property type="entry name" value="Fer4_9"/>
    <property type="match status" value="1"/>
</dbReference>
<dbReference type="InterPro" id="IPR009051">
    <property type="entry name" value="Helical_ferredxn"/>
</dbReference>
<dbReference type="PROSITE" id="PS51379">
    <property type="entry name" value="4FE4S_FER_2"/>
    <property type="match status" value="2"/>
</dbReference>
<evidence type="ECO:0000256" key="7">
    <source>
        <dbReference type="SAM" id="Phobius"/>
    </source>
</evidence>
<feature type="transmembrane region" description="Helical" evidence="7">
    <location>
        <begin position="66"/>
        <end position="91"/>
    </location>
</feature>
<evidence type="ECO:0000256" key="6">
    <source>
        <dbReference type="SAM" id="MobiDB-lite"/>
    </source>
</evidence>
<feature type="domain" description="4Fe-4S ferredoxin-type" evidence="8">
    <location>
        <begin position="320"/>
        <end position="351"/>
    </location>
</feature>
<evidence type="ECO:0000256" key="1">
    <source>
        <dbReference type="ARBA" id="ARBA00022485"/>
    </source>
</evidence>
<geneLocation type="plasmid" evidence="9 10">
    <name>unnamed4</name>
</geneLocation>
<accession>A0A6N1ARB4</accession>
<dbReference type="Pfam" id="PF02754">
    <property type="entry name" value="CCG"/>
    <property type="match status" value="2"/>
</dbReference>
<evidence type="ECO:0000313" key="9">
    <source>
        <dbReference type="EMBL" id="QKS50622.1"/>
    </source>
</evidence>
<protein>
    <submittedName>
        <fullName evidence="9">(Fe-S)-binding protein</fullName>
    </submittedName>
</protein>
<dbReference type="PROSITE" id="PS00198">
    <property type="entry name" value="4FE4S_FER_1"/>
    <property type="match status" value="2"/>
</dbReference>
<dbReference type="OrthoDB" id="9794954at2"/>
<keyword evidence="4" id="KW-0408">Iron</keyword>
<dbReference type="EMBL" id="CP054618">
    <property type="protein sequence ID" value="QKS50622.1"/>
    <property type="molecule type" value="Genomic_DNA"/>
</dbReference>
<keyword evidence="7" id="KW-0812">Transmembrane</keyword>
<evidence type="ECO:0000256" key="4">
    <source>
        <dbReference type="ARBA" id="ARBA00023004"/>
    </source>
</evidence>
<keyword evidence="9" id="KW-0614">Plasmid</keyword>
<name>A0A6N1ARB4_9PROT</name>
<dbReference type="AlphaFoldDB" id="A0A6N1ARB4"/>
<dbReference type="SUPFAM" id="SSF46548">
    <property type="entry name" value="alpha-helical ferredoxin"/>
    <property type="match status" value="1"/>
</dbReference>
<keyword evidence="1" id="KW-0004">4Fe-4S</keyword>
<dbReference type="InterPro" id="IPR017896">
    <property type="entry name" value="4Fe4S_Fe-S-bd"/>
</dbReference>
<reference evidence="9 10" key="1">
    <citation type="submission" date="2020-06" db="EMBL/GenBank/DDBJ databases">
        <title>Complete genome of Azosprillum oryzae KACC14407.</title>
        <authorList>
            <person name="Kim M."/>
            <person name="Park Y.-J."/>
            <person name="Shin J.-H."/>
        </authorList>
    </citation>
    <scope>NUCLEOTIDE SEQUENCE [LARGE SCALE GENOMIC DNA]</scope>
    <source>
        <strain evidence="9 10">KACC 14407</strain>
        <plasmid evidence="9 10">unnamed4</plasmid>
    </source>
</reference>
<dbReference type="GO" id="GO:0016491">
    <property type="term" value="F:oxidoreductase activity"/>
    <property type="evidence" value="ECO:0007669"/>
    <property type="project" value="UniProtKB-KW"/>
</dbReference>
<organism evidence="9 10">
    <name type="scientific">Azospirillum oryzae</name>
    <dbReference type="NCBI Taxonomy" id="286727"/>
    <lineage>
        <taxon>Bacteria</taxon>
        <taxon>Pseudomonadati</taxon>
        <taxon>Pseudomonadota</taxon>
        <taxon>Alphaproteobacteria</taxon>
        <taxon>Rhodospirillales</taxon>
        <taxon>Azospirillaceae</taxon>
        <taxon>Azospirillum</taxon>
    </lineage>
</organism>
<dbReference type="GO" id="GO:0005886">
    <property type="term" value="C:plasma membrane"/>
    <property type="evidence" value="ECO:0007669"/>
    <property type="project" value="TreeGrafter"/>
</dbReference>
<feature type="region of interest" description="Disordered" evidence="6">
    <location>
        <begin position="211"/>
        <end position="234"/>
    </location>
</feature>
<dbReference type="InterPro" id="IPR051460">
    <property type="entry name" value="HdrC_iron-sulfur_subunit"/>
</dbReference>
<dbReference type="InterPro" id="IPR004017">
    <property type="entry name" value="Cys_rich_dom"/>
</dbReference>
<keyword evidence="7" id="KW-1133">Transmembrane helix</keyword>
<evidence type="ECO:0000256" key="5">
    <source>
        <dbReference type="ARBA" id="ARBA00023014"/>
    </source>
</evidence>